<dbReference type="EMBL" id="MPIN01000008">
    <property type="protein sequence ID" value="OJH37451.1"/>
    <property type="molecule type" value="Genomic_DNA"/>
</dbReference>
<protein>
    <recommendedName>
        <fullName evidence="2">FAD-binding domain-containing protein</fullName>
    </recommendedName>
</protein>
<keyword evidence="1" id="KW-0560">Oxidoreductase</keyword>
<evidence type="ECO:0000313" key="4">
    <source>
        <dbReference type="Proteomes" id="UP000182229"/>
    </source>
</evidence>
<dbReference type="GO" id="GO:0071949">
    <property type="term" value="F:FAD binding"/>
    <property type="evidence" value="ECO:0007669"/>
    <property type="project" value="InterPro"/>
</dbReference>
<proteinExistence type="predicted"/>
<evidence type="ECO:0000259" key="2">
    <source>
        <dbReference type="Pfam" id="PF01494"/>
    </source>
</evidence>
<reference evidence="4" key="1">
    <citation type="submission" date="2016-11" db="EMBL/GenBank/DDBJ databases">
        <authorList>
            <person name="Shukria A."/>
            <person name="Stevens D.C."/>
        </authorList>
    </citation>
    <scope>NUCLEOTIDE SEQUENCE [LARGE SCALE GENOMIC DNA]</scope>
    <source>
        <strain evidence="4">Cbfe23</strain>
    </source>
</reference>
<sequence length="549" mass="61119">MTPSVQETDVLISGCGPVGALTANLLGQHGVRTLVLEREFVHHGQPRAITCDDEALRIYQSVGFAEVMDAHMYTCPEVELTGASGELFARLGIQETDFGNGYPALRFFSQPYVERVLRQGVARFPHVELRLGQQVEGYTQDAQGLTVTVRDVRHGTEYSVRARYLLACDGGRSTLRRLAGIDMVGSTYDEGMVAVSLLLPEEPPAVCRMVCDPHRHVFVTRCAGNELRVEYMIREDEKAEDMIRPERIREFISPYVDPDRVTVLRAAPYIFNRRVAARWRDGRMFLLGDAAHLMPPVLGQGLCSGLRDAANLSWKLAAVLHGQADESLLDSYELERRPHAEAMLQASVNMGRLVLTGSRPLAFLRDRFFQAIDRIPRVHRFIRNLEFKPRPLISQGFILGESRGHRNAPEGTYFPQPWVEGPRGRVLLDELLGPGFAVIVHPDTQEASVRAAQVLADSLGARCLRFRAPRSSSRAQPGEVVDSEGALEAWFQQHQVEIAVLRPDRYLFGAVRGTHLAWLASALRRRVHGPLRFVEPLPAPLSGATSSAG</sequence>
<dbReference type="Gene3D" id="3.50.50.60">
    <property type="entry name" value="FAD/NAD(P)-binding domain"/>
    <property type="match status" value="1"/>
</dbReference>
<dbReference type="PRINTS" id="PR00420">
    <property type="entry name" value="RNGMNOXGNASE"/>
</dbReference>
<dbReference type="InterPro" id="IPR036188">
    <property type="entry name" value="FAD/NAD-bd_sf"/>
</dbReference>
<dbReference type="RefSeq" id="WP_071901785.1">
    <property type="nucleotide sequence ID" value="NZ_MPIN01000008.1"/>
</dbReference>
<dbReference type="SUPFAM" id="SSF51905">
    <property type="entry name" value="FAD/NAD(P)-binding domain"/>
    <property type="match status" value="1"/>
</dbReference>
<feature type="domain" description="FAD-binding" evidence="2">
    <location>
        <begin position="7"/>
        <end position="346"/>
    </location>
</feature>
<gene>
    <name evidence="3" type="ORF">BON30_29675</name>
</gene>
<dbReference type="GO" id="GO:0008688">
    <property type="term" value="F:3-(3-hydroxyphenyl)propionate hydroxylase activity"/>
    <property type="evidence" value="ECO:0007669"/>
    <property type="project" value="TreeGrafter"/>
</dbReference>
<dbReference type="OrthoDB" id="5482506at2"/>
<dbReference type="InterPro" id="IPR050631">
    <property type="entry name" value="PheA/TfdB_FAD_monoxygenase"/>
</dbReference>
<dbReference type="NCBIfam" id="NF004829">
    <property type="entry name" value="PRK06183.1-3"/>
    <property type="match status" value="1"/>
</dbReference>
<evidence type="ECO:0000256" key="1">
    <source>
        <dbReference type="ARBA" id="ARBA00023002"/>
    </source>
</evidence>
<dbReference type="InterPro" id="IPR002938">
    <property type="entry name" value="FAD-bd"/>
</dbReference>
<dbReference type="GO" id="GO:0019622">
    <property type="term" value="P:3-(3-hydroxy)phenylpropionate catabolic process"/>
    <property type="evidence" value="ECO:0007669"/>
    <property type="project" value="TreeGrafter"/>
</dbReference>
<keyword evidence="4" id="KW-1185">Reference proteome</keyword>
<evidence type="ECO:0000313" key="3">
    <source>
        <dbReference type="EMBL" id="OJH37451.1"/>
    </source>
</evidence>
<dbReference type="PANTHER" id="PTHR43476">
    <property type="entry name" value="3-(3-HYDROXY-PHENYL)PROPIONATE/3-HYDROXYCINNAMIC ACID HYDROXYLASE"/>
    <property type="match status" value="1"/>
</dbReference>
<dbReference type="Gene3D" id="3.30.9.10">
    <property type="entry name" value="D-Amino Acid Oxidase, subunit A, domain 2"/>
    <property type="match status" value="1"/>
</dbReference>
<dbReference type="STRING" id="83449.BON30_29675"/>
<name>A0A1L9B5C3_9BACT</name>
<organism evidence="3 4">
    <name type="scientific">Cystobacter ferrugineus</name>
    <dbReference type="NCBI Taxonomy" id="83449"/>
    <lineage>
        <taxon>Bacteria</taxon>
        <taxon>Pseudomonadati</taxon>
        <taxon>Myxococcota</taxon>
        <taxon>Myxococcia</taxon>
        <taxon>Myxococcales</taxon>
        <taxon>Cystobacterineae</taxon>
        <taxon>Archangiaceae</taxon>
        <taxon>Cystobacter</taxon>
    </lineage>
</organism>
<accession>A0A1L9B5C3</accession>
<dbReference type="PANTHER" id="PTHR43476:SF3">
    <property type="entry name" value="FAD-BINDING MONOOXYGENASE"/>
    <property type="match status" value="1"/>
</dbReference>
<dbReference type="AlphaFoldDB" id="A0A1L9B5C3"/>
<dbReference type="Proteomes" id="UP000182229">
    <property type="component" value="Unassembled WGS sequence"/>
</dbReference>
<dbReference type="Pfam" id="PF01494">
    <property type="entry name" value="FAD_binding_3"/>
    <property type="match status" value="1"/>
</dbReference>
<comment type="caution">
    <text evidence="3">The sequence shown here is derived from an EMBL/GenBank/DDBJ whole genome shotgun (WGS) entry which is preliminary data.</text>
</comment>
<reference evidence="3 4" key="2">
    <citation type="submission" date="2016-12" db="EMBL/GenBank/DDBJ databases">
        <title>Draft Genome Sequence of Cystobacter ferrugineus Strain Cbfe23.</title>
        <authorList>
            <person name="Akbar S."/>
            <person name="Dowd S.E."/>
            <person name="Stevens D.C."/>
        </authorList>
    </citation>
    <scope>NUCLEOTIDE SEQUENCE [LARGE SCALE GENOMIC DNA]</scope>
    <source>
        <strain evidence="3 4">Cbfe23</strain>
    </source>
</reference>